<dbReference type="EC" id="2.6.1.-" evidence="3"/>
<gene>
    <name evidence="5" type="ORF">HPS55_09430</name>
</gene>
<protein>
    <recommendedName>
        <fullName evidence="3">Aminotransferase</fullName>
        <ecNumber evidence="3">2.6.1.-</ecNumber>
    </recommendedName>
</protein>
<name>A0ABX2AVQ5_9BACT</name>
<dbReference type="RefSeq" id="WP_172177669.1">
    <property type="nucleotide sequence ID" value="NZ_CASGIA010000039.1"/>
</dbReference>
<dbReference type="EMBL" id="JABKKE010000014">
    <property type="protein sequence ID" value="NPE14539.1"/>
    <property type="molecule type" value="Genomic_DNA"/>
</dbReference>
<comment type="cofactor">
    <cofactor evidence="1 3">
        <name>pyridoxal 5'-phosphate</name>
        <dbReference type="ChEBI" id="CHEBI:597326"/>
    </cofactor>
</comment>
<evidence type="ECO:0000259" key="4">
    <source>
        <dbReference type="Pfam" id="PF00155"/>
    </source>
</evidence>
<dbReference type="InterPro" id="IPR004838">
    <property type="entry name" value="NHTrfase_class1_PyrdxlP-BS"/>
</dbReference>
<dbReference type="InterPro" id="IPR015421">
    <property type="entry name" value="PyrdxlP-dep_Trfase_major"/>
</dbReference>
<dbReference type="Pfam" id="PF00155">
    <property type="entry name" value="Aminotran_1_2"/>
    <property type="match status" value="1"/>
</dbReference>
<keyword evidence="2" id="KW-0663">Pyridoxal phosphate</keyword>
<keyword evidence="3 5" id="KW-0032">Aminotransferase</keyword>
<sequence>MIDGHGDDAYRYGGRIRTNFSSNIYYGASHHGLKAHLADRLDVMAAYPEPYPYTLGDMIARHHGISADSVLVTSGATDAIYLIAQAFRRNGERACYAVHRPTFSEYDDACRMFGYVEAAFPDAKHTACGLYGSMDGPNTMIWLCNPNNPTGEVLPTDYIMDINRHAAITVVDQSYEDYTLMPLLSPREAIDNTRMILIHSMTKTYAVPGLRLGYITAAPDIISRLRGCMRPWSVNAFAIEAGRYLLGTGQPAIPDLKGYLADAEALRQALDCIPGINVRPTSTGFMLAEMSRGTASGLKDYLAMHHGMLIRDCSNIRGLSQRHFRVAARSREDNTALAEAVRMYMDISDD</sequence>
<feature type="domain" description="Aminotransferase class I/classII large" evidence="4">
    <location>
        <begin position="18"/>
        <end position="341"/>
    </location>
</feature>
<comment type="similarity">
    <text evidence="3">Belongs to the class-I pyridoxal-phosphate-dependent aminotransferase family.</text>
</comment>
<organism evidence="5 6">
    <name type="scientific">Xylanibacter rodentium</name>
    <dbReference type="NCBI Taxonomy" id="2736289"/>
    <lineage>
        <taxon>Bacteria</taxon>
        <taxon>Pseudomonadati</taxon>
        <taxon>Bacteroidota</taxon>
        <taxon>Bacteroidia</taxon>
        <taxon>Bacteroidales</taxon>
        <taxon>Prevotellaceae</taxon>
        <taxon>Xylanibacter</taxon>
    </lineage>
</organism>
<evidence type="ECO:0000313" key="6">
    <source>
        <dbReference type="Proteomes" id="UP001193734"/>
    </source>
</evidence>
<evidence type="ECO:0000256" key="3">
    <source>
        <dbReference type="RuleBase" id="RU000481"/>
    </source>
</evidence>
<dbReference type="Gene3D" id="3.40.640.10">
    <property type="entry name" value="Type I PLP-dependent aspartate aminotransferase-like (Major domain)"/>
    <property type="match status" value="1"/>
</dbReference>
<dbReference type="CDD" id="cd00609">
    <property type="entry name" value="AAT_like"/>
    <property type="match status" value="1"/>
</dbReference>
<proteinExistence type="inferred from homology"/>
<dbReference type="SUPFAM" id="SSF53383">
    <property type="entry name" value="PLP-dependent transferases"/>
    <property type="match status" value="1"/>
</dbReference>
<dbReference type="PANTHER" id="PTHR42885:SF1">
    <property type="entry name" value="THREONINE-PHOSPHATE DECARBOXYLASE"/>
    <property type="match status" value="1"/>
</dbReference>
<dbReference type="PROSITE" id="PS00105">
    <property type="entry name" value="AA_TRANSFER_CLASS_1"/>
    <property type="match status" value="1"/>
</dbReference>
<keyword evidence="6" id="KW-1185">Reference proteome</keyword>
<keyword evidence="3" id="KW-0808">Transferase</keyword>
<evidence type="ECO:0000313" key="5">
    <source>
        <dbReference type="EMBL" id="NPE14539.1"/>
    </source>
</evidence>
<dbReference type="InterPro" id="IPR015422">
    <property type="entry name" value="PyrdxlP-dep_Trfase_small"/>
</dbReference>
<dbReference type="GeneID" id="82157983"/>
<evidence type="ECO:0000256" key="1">
    <source>
        <dbReference type="ARBA" id="ARBA00001933"/>
    </source>
</evidence>
<dbReference type="InterPro" id="IPR004839">
    <property type="entry name" value="Aminotransferase_I/II_large"/>
</dbReference>
<evidence type="ECO:0000256" key="2">
    <source>
        <dbReference type="ARBA" id="ARBA00022898"/>
    </source>
</evidence>
<dbReference type="PANTHER" id="PTHR42885">
    <property type="entry name" value="HISTIDINOL-PHOSPHATE AMINOTRANSFERASE-RELATED"/>
    <property type="match status" value="1"/>
</dbReference>
<dbReference type="Gene3D" id="3.90.1150.10">
    <property type="entry name" value="Aspartate Aminotransferase, domain 1"/>
    <property type="match status" value="1"/>
</dbReference>
<dbReference type="GO" id="GO:0008483">
    <property type="term" value="F:transaminase activity"/>
    <property type="evidence" value="ECO:0007669"/>
    <property type="project" value="UniProtKB-KW"/>
</dbReference>
<dbReference type="Proteomes" id="UP001193734">
    <property type="component" value="Unassembled WGS sequence"/>
</dbReference>
<comment type="caution">
    <text evidence="5">The sequence shown here is derived from an EMBL/GenBank/DDBJ whole genome shotgun (WGS) entry which is preliminary data.</text>
</comment>
<dbReference type="InterPro" id="IPR015424">
    <property type="entry name" value="PyrdxlP-dep_Trfase"/>
</dbReference>
<accession>A0ABX2AVQ5</accession>
<reference evidence="5 6" key="1">
    <citation type="submission" date="2020-05" db="EMBL/GenBank/DDBJ databases">
        <title>Distinct polysaccharide utilization as determinants for interspecies competition between intestinal Prevotella spp.</title>
        <authorList>
            <person name="Galvez E.J.C."/>
            <person name="Iljazovic A."/>
            <person name="Strowig T."/>
        </authorList>
    </citation>
    <scope>NUCLEOTIDE SEQUENCE [LARGE SCALE GENOMIC DNA]</scope>
    <source>
        <strain evidence="5 6">PROD</strain>
    </source>
</reference>